<comment type="caution">
    <text evidence="3">The sequence shown here is derived from an EMBL/GenBank/DDBJ whole genome shotgun (WGS) entry which is preliminary data.</text>
</comment>
<keyword evidence="2" id="KW-0472">Membrane</keyword>
<feature type="transmembrane region" description="Helical" evidence="2">
    <location>
        <begin position="81"/>
        <end position="103"/>
    </location>
</feature>
<dbReference type="RefSeq" id="WP_101602450.1">
    <property type="nucleotide sequence ID" value="NZ_PKKM01000018.1"/>
</dbReference>
<evidence type="ECO:0000256" key="1">
    <source>
        <dbReference type="SAM" id="MobiDB-lite"/>
    </source>
</evidence>
<dbReference type="AlphaFoldDB" id="A0A2I1HXS0"/>
<protein>
    <submittedName>
        <fullName evidence="3">Iron transporter</fullName>
    </submittedName>
</protein>
<gene>
    <name evidence="3" type="ORF">CYJ22_09625</name>
</gene>
<evidence type="ECO:0000313" key="3">
    <source>
        <dbReference type="EMBL" id="PKY63681.1"/>
    </source>
</evidence>
<accession>A0A2I1HXS0</accession>
<proteinExistence type="predicted"/>
<dbReference type="Proteomes" id="UP000234198">
    <property type="component" value="Unassembled WGS sequence"/>
</dbReference>
<keyword evidence="2" id="KW-0812">Transmembrane</keyword>
<name>A0A2I1HXS0_9ACTO</name>
<feature type="transmembrane region" description="Helical" evidence="2">
    <location>
        <begin position="118"/>
        <end position="149"/>
    </location>
</feature>
<organism evidence="3 4">
    <name type="scientific">Schaalia odontolytica</name>
    <dbReference type="NCBI Taxonomy" id="1660"/>
    <lineage>
        <taxon>Bacteria</taxon>
        <taxon>Bacillati</taxon>
        <taxon>Actinomycetota</taxon>
        <taxon>Actinomycetes</taxon>
        <taxon>Actinomycetales</taxon>
        <taxon>Actinomycetaceae</taxon>
        <taxon>Schaalia</taxon>
    </lineage>
</organism>
<evidence type="ECO:0000256" key="2">
    <source>
        <dbReference type="SAM" id="Phobius"/>
    </source>
</evidence>
<evidence type="ECO:0000313" key="4">
    <source>
        <dbReference type="Proteomes" id="UP000234198"/>
    </source>
</evidence>
<keyword evidence="2" id="KW-1133">Transmembrane helix</keyword>
<reference evidence="3 4" key="1">
    <citation type="submission" date="2017-12" db="EMBL/GenBank/DDBJ databases">
        <title>Phylogenetic diversity of female urinary microbiome.</title>
        <authorList>
            <person name="Thomas-White K."/>
            <person name="Wolfe A.J."/>
        </authorList>
    </citation>
    <scope>NUCLEOTIDE SEQUENCE [LARGE SCALE GENOMIC DNA]</scope>
    <source>
        <strain evidence="3 4">UMB0018</strain>
    </source>
</reference>
<feature type="compositionally biased region" description="Low complexity" evidence="1">
    <location>
        <begin position="14"/>
        <end position="27"/>
    </location>
</feature>
<feature type="region of interest" description="Disordered" evidence="1">
    <location>
        <begin position="1"/>
        <end position="34"/>
    </location>
</feature>
<sequence length="155" mass="16108">MTTPNPSVPDPNVYPASSPQQPSYQYQGGVSPQGMPQLGMQQNWAAQPGNGAPAQAYAQPGYTGYGYAPAAPVKRRTSYKLAGILSGIGALLAVSPFLAWFVIELIPGNHGDGGDGLYWLAVGMIFYILPIGLILIVAGIVAAIVSAVMNSSSRS</sequence>
<dbReference type="EMBL" id="PKKM01000018">
    <property type="protein sequence ID" value="PKY63681.1"/>
    <property type="molecule type" value="Genomic_DNA"/>
</dbReference>